<organism evidence="1 2">
    <name type="scientific">Coccomyxa subellipsoidea</name>
    <dbReference type="NCBI Taxonomy" id="248742"/>
    <lineage>
        <taxon>Eukaryota</taxon>
        <taxon>Viridiplantae</taxon>
        <taxon>Chlorophyta</taxon>
        <taxon>core chlorophytes</taxon>
        <taxon>Trebouxiophyceae</taxon>
        <taxon>Trebouxiophyceae incertae sedis</taxon>
        <taxon>Coccomyxaceae</taxon>
        <taxon>Coccomyxa</taxon>
    </lineage>
</organism>
<evidence type="ECO:0000313" key="1">
    <source>
        <dbReference type="EMBL" id="KAK9902649.1"/>
    </source>
</evidence>
<evidence type="ECO:0000313" key="2">
    <source>
        <dbReference type="Proteomes" id="UP001491310"/>
    </source>
</evidence>
<dbReference type="EMBL" id="JALJOT010000015">
    <property type="protein sequence ID" value="KAK9902649.1"/>
    <property type="molecule type" value="Genomic_DNA"/>
</dbReference>
<accession>A0ABR2YCP6</accession>
<comment type="caution">
    <text evidence="1">The sequence shown here is derived from an EMBL/GenBank/DDBJ whole genome shotgun (WGS) entry which is preliminary data.</text>
</comment>
<reference evidence="1 2" key="1">
    <citation type="journal article" date="2024" name="Nat. Commun.">
        <title>Phylogenomics reveals the evolutionary origins of lichenization in chlorophyte algae.</title>
        <authorList>
            <person name="Puginier C."/>
            <person name="Libourel C."/>
            <person name="Otte J."/>
            <person name="Skaloud P."/>
            <person name="Haon M."/>
            <person name="Grisel S."/>
            <person name="Petersen M."/>
            <person name="Berrin J.G."/>
            <person name="Delaux P.M."/>
            <person name="Dal Grande F."/>
            <person name="Keller J."/>
        </authorList>
    </citation>
    <scope>NUCLEOTIDE SEQUENCE [LARGE SCALE GENOMIC DNA]</scope>
    <source>
        <strain evidence="1 2">SAG 216-7</strain>
    </source>
</reference>
<proteinExistence type="predicted"/>
<protein>
    <submittedName>
        <fullName evidence="1">Uncharacterized protein</fullName>
    </submittedName>
</protein>
<keyword evidence="2" id="KW-1185">Reference proteome</keyword>
<sequence length="144" mass="15425">MAGEDPGSAQTTLPLKAIIPTLVEIKNNGSDAVLSTPTFYPDQTIAQQPPFIFDTTLGKLGFVDSSGDPVTVALTTKSATDYVPNVGIRFDYTQTAGTGTAECSLFYCDRFDNKLSAINGLAIPNLVQVHDWNILDKIQALKEG</sequence>
<name>A0ABR2YCP6_9CHLO</name>
<gene>
    <name evidence="1" type="ORF">WJX75_001329</name>
</gene>
<dbReference type="Proteomes" id="UP001491310">
    <property type="component" value="Unassembled WGS sequence"/>
</dbReference>